<sequence>MYSELDRARQGFNRSQEAFAELETRRPDDPEDASRHDALLHLARLRVYIALGRVAELERSTHAHRACEDSPTRRLFR</sequence>
<name>A0A6L3SXH3_9HYPH</name>
<organism evidence="2 3">
    <name type="scientific">Methylobacterium soli</name>
    <dbReference type="NCBI Taxonomy" id="553447"/>
    <lineage>
        <taxon>Bacteria</taxon>
        <taxon>Pseudomonadati</taxon>
        <taxon>Pseudomonadota</taxon>
        <taxon>Alphaproteobacteria</taxon>
        <taxon>Hyphomicrobiales</taxon>
        <taxon>Methylobacteriaceae</taxon>
        <taxon>Methylobacterium</taxon>
    </lineage>
</organism>
<feature type="region of interest" description="Disordered" evidence="1">
    <location>
        <begin position="1"/>
        <end position="34"/>
    </location>
</feature>
<feature type="compositionally biased region" description="Basic and acidic residues" evidence="1">
    <location>
        <begin position="22"/>
        <end position="34"/>
    </location>
</feature>
<dbReference type="RefSeq" id="WP_151001485.1">
    <property type="nucleotide sequence ID" value="NZ_BPQY01000180.1"/>
</dbReference>
<reference evidence="2 3" key="1">
    <citation type="submission" date="2019-09" db="EMBL/GenBank/DDBJ databases">
        <title>YIM 48816 draft genome.</title>
        <authorList>
            <person name="Jiang L."/>
        </authorList>
    </citation>
    <scope>NUCLEOTIDE SEQUENCE [LARGE SCALE GENOMIC DNA]</scope>
    <source>
        <strain evidence="2 3">YIM 48816</strain>
    </source>
</reference>
<proteinExistence type="predicted"/>
<evidence type="ECO:0000313" key="2">
    <source>
        <dbReference type="EMBL" id="KAB1077761.1"/>
    </source>
</evidence>
<accession>A0A6L3SXH3</accession>
<gene>
    <name evidence="2" type="ORF">F6X53_17535</name>
</gene>
<evidence type="ECO:0000313" key="3">
    <source>
        <dbReference type="Proteomes" id="UP000474159"/>
    </source>
</evidence>
<dbReference type="Proteomes" id="UP000474159">
    <property type="component" value="Unassembled WGS sequence"/>
</dbReference>
<evidence type="ECO:0000256" key="1">
    <source>
        <dbReference type="SAM" id="MobiDB-lite"/>
    </source>
</evidence>
<keyword evidence="3" id="KW-1185">Reference proteome</keyword>
<dbReference type="EMBL" id="VZZK01000018">
    <property type="protein sequence ID" value="KAB1077761.1"/>
    <property type="molecule type" value="Genomic_DNA"/>
</dbReference>
<dbReference type="AlphaFoldDB" id="A0A6L3SXH3"/>
<protein>
    <submittedName>
        <fullName evidence="2">Uncharacterized protein</fullName>
    </submittedName>
</protein>
<comment type="caution">
    <text evidence="2">The sequence shown here is derived from an EMBL/GenBank/DDBJ whole genome shotgun (WGS) entry which is preliminary data.</text>
</comment>